<dbReference type="AlphaFoldDB" id="A0A396EZZ9"/>
<name>A0A396EZZ9_BACUN</name>
<accession>A0A396EZZ9</accession>
<dbReference type="Proteomes" id="UP000260759">
    <property type="component" value="Unassembled WGS sequence"/>
</dbReference>
<evidence type="ECO:0008006" key="6">
    <source>
        <dbReference type="Google" id="ProtNLM"/>
    </source>
</evidence>
<feature type="signal peptide" evidence="1">
    <location>
        <begin position="1"/>
        <end position="21"/>
    </location>
</feature>
<comment type="caution">
    <text evidence="2">The sequence shown here is derived from an EMBL/GenBank/DDBJ whole genome shotgun (WGS) entry which is preliminary data.</text>
</comment>
<sequence length="108" mass="11786">MKKVLVALAVVVGLGSSVAFAHVTSEVQSVIQALQDPQDEFTKIEVKDLPQAVVNTLAKDYERATIKEVFVAEKEIGKVYKVVLVLTKDDQSAEEVTVLLNEKGESVE</sequence>
<dbReference type="EMBL" id="QSVA01000009">
    <property type="protein sequence ID" value="RGN93636.1"/>
    <property type="molecule type" value="Genomic_DNA"/>
</dbReference>
<dbReference type="Proteomes" id="UP000283680">
    <property type="component" value="Unassembled WGS sequence"/>
</dbReference>
<evidence type="ECO:0000313" key="2">
    <source>
        <dbReference type="EMBL" id="RGN93636.1"/>
    </source>
</evidence>
<organism evidence="2 4">
    <name type="scientific">Bacteroides uniformis</name>
    <dbReference type="NCBI Taxonomy" id="820"/>
    <lineage>
        <taxon>Bacteria</taxon>
        <taxon>Pseudomonadati</taxon>
        <taxon>Bacteroidota</taxon>
        <taxon>Bacteroidia</taxon>
        <taxon>Bacteroidales</taxon>
        <taxon>Bacteroidaceae</taxon>
        <taxon>Bacteroides</taxon>
    </lineage>
</organism>
<dbReference type="RefSeq" id="WP_117600670.1">
    <property type="nucleotide sequence ID" value="NZ_BAABYI010000001.1"/>
</dbReference>
<feature type="chain" id="PRO_5036074143" description="DUF3887 domain-containing protein" evidence="1">
    <location>
        <begin position="22"/>
        <end position="108"/>
    </location>
</feature>
<evidence type="ECO:0000313" key="4">
    <source>
        <dbReference type="Proteomes" id="UP000260759"/>
    </source>
</evidence>
<protein>
    <recommendedName>
        <fullName evidence="6">DUF3887 domain-containing protein</fullName>
    </recommendedName>
</protein>
<reference evidence="4 5" key="1">
    <citation type="submission" date="2018-08" db="EMBL/GenBank/DDBJ databases">
        <title>A genome reference for cultivated species of the human gut microbiota.</title>
        <authorList>
            <person name="Zou Y."/>
            <person name="Xue W."/>
            <person name="Luo G."/>
        </authorList>
    </citation>
    <scope>NUCLEOTIDE SEQUENCE [LARGE SCALE GENOMIC DNA]</scope>
    <source>
        <strain evidence="3 5">AF28-11</strain>
        <strain evidence="2 4">OM03-4</strain>
    </source>
</reference>
<gene>
    <name evidence="3" type="ORF">DWY92_19670</name>
    <name evidence="2" type="ORF">DXB37_12235</name>
</gene>
<dbReference type="EMBL" id="QRTH01000018">
    <property type="protein sequence ID" value="RGQ47156.1"/>
    <property type="molecule type" value="Genomic_DNA"/>
</dbReference>
<evidence type="ECO:0000313" key="3">
    <source>
        <dbReference type="EMBL" id="RGQ47156.1"/>
    </source>
</evidence>
<proteinExistence type="predicted"/>
<dbReference type="Gene3D" id="3.10.450.360">
    <property type="match status" value="1"/>
</dbReference>
<dbReference type="SUPFAM" id="SSF160574">
    <property type="entry name" value="BT0923-like"/>
    <property type="match status" value="1"/>
</dbReference>
<evidence type="ECO:0000313" key="5">
    <source>
        <dbReference type="Proteomes" id="UP000283680"/>
    </source>
</evidence>
<keyword evidence="1" id="KW-0732">Signal</keyword>
<evidence type="ECO:0000256" key="1">
    <source>
        <dbReference type="SAM" id="SignalP"/>
    </source>
</evidence>